<organism evidence="3 4">
    <name type="scientific">Botrytis galanthina</name>
    <dbReference type="NCBI Taxonomy" id="278940"/>
    <lineage>
        <taxon>Eukaryota</taxon>
        <taxon>Fungi</taxon>
        <taxon>Dikarya</taxon>
        <taxon>Ascomycota</taxon>
        <taxon>Pezizomycotina</taxon>
        <taxon>Leotiomycetes</taxon>
        <taxon>Helotiales</taxon>
        <taxon>Sclerotiniaceae</taxon>
        <taxon>Botrytis</taxon>
    </lineage>
</organism>
<evidence type="ECO:0000313" key="3">
    <source>
        <dbReference type="EMBL" id="THV48728.1"/>
    </source>
</evidence>
<name>A0A4S8QU66_9HELO</name>
<sequence>MPTGALSISIPDTPTTPTTTTEHSATRPTFFPTVAWWRLFPRPRFPSYYSLNCNTHGYRNDTHDENGTTTMEEGLLSDGEREDFDGMIPRVAMQSGSGSSYWKRVSGEGRRIGRLRLIVEILGAVGVVVAVVGLVLLFFG</sequence>
<protein>
    <submittedName>
        <fullName evidence="3">Uncharacterized protein</fullName>
    </submittedName>
</protein>
<comment type="caution">
    <text evidence="3">The sequence shown here is derived from an EMBL/GenBank/DDBJ whole genome shotgun (WGS) entry which is preliminary data.</text>
</comment>
<evidence type="ECO:0000256" key="1">
    <source>
        <dbReference type="SAM" id="MobiDB-lite"/>
    </source>
</evidence>
<evidence type="ECO:0000256" key="2">
    <source>
        <dbReference type="SAM" id="Phobius"/>
    </source>
</evidence>
<dbReference type="Proteomes" id="UP000308671">
    <property type="component" value="Unassembled WGS sequence"/>
</dbReference>
<keyword evidence="2" id="KW-0472">Membrane</keyword>
<keyword evidence="4" id="KW-1185">Reference proteome</keyword>
<feature type="compositionally biased region" description="Low complexity" evidence="1">
    <location>
        <begin position="11"/>
        <end position="25"/>
    </location>
</feature>
<keyword evidence="2" id="KW-0812">Transmembrane</keyword>
<dbReference type="AlphaFoldDB" id="A0A4S8QU66"/>
<dbReference type="EMBL" id="PQXL01000231">
    <property type="protein sequence ID" value="THV48728.1"/>
    <property type="molecule type" value="Genomic_DNA"/>
</dbReference>
<gene>
    <name evidence="3" type="ORF">BGAL_0231g00110</name>
</gene>
<accession>A0A4S8QU66</accession>
<dbReference type="OrthoDB" id="3552040at2759"/>
<keyword evidence="2" id="KW-1133">Transmembrane helix</keyword>
<feature type="transmembrane region" description="Helical" evidence="2">
    <location>
        <begin position="117"/>
        <end position="139"/>
    </location>
</feature>
<evidence type="ECO:0000313" key="4">
    <source>
        <dbReference type="Proteomes" id="UP000308671"/>
    </source>
</evidence>
<proteinExistence type="predicted"/>
<reference evidence="3 4" key="1">
    <citation type="submission" date="2017-12" db="EMBL/GenBank/DDBJ databases">
        <title>Comparative genomics of Botrytis spp.</title>
        <authorList>
            <person name="Valero-Jimenez C.A."/>
            <person name="Tapia P."/>
            <person name="Veloso J."/>
            <person name="Silva-Moreno E."/>
            <person name="Staats M."/>
            <person name="Valdes J.H."/>
            <person name="Van Kan J.A.L."/>
        </authorList>
    </citation>
    <scope>NUCLEOTIDE SEQUENCE [LARGE SCALE GENOMIC DNA]</scope>
    <source>
        <strain evidence="3 4">MUCL435</strain>
    </source>
</reference>
<feature type="region of interest" description="Disordered" evidence="1">
    <location>
        <begin position="1"/>
        <end position="25"/>
    </location>
</feature>